<reference evidence="2 3" key="1">
    <citation type="submission" date="2020-07" db="EMBL/GenBank/DDBJ databases">
        <title>Complete genome sequence of Streptomyces phage Salutena.</title>
        <authorList>
            <person name="Kim J.H."/>
            <person name="Higbee T."/>
            <person name="Clark J.D."/>
            <person name="Le T."/>
            <person name="Burrowes B.H."/>
            <person name="Liu M."/>
        </authorList>
    </citation>
    <scope>NUCLEOTIDE SEQUENCE [LARGE SCALE GENOMIC DNA]</scope>
</reference>
<dbReference type="Proteomes" id="UP000594184">
    <property type="component" value="Segment"/>
</dbReference>
<name>A0A7S6U336_9CAUD</name>
<evidence type="ECO:0000313" key="2">
    <source>
        <dbReference type="EMBL" id="QOV06196.1"/>
    </source>
</evidence>
<dbReference type="InterPro" id="IPR055840">
    <property type="entry name" value="DUF7417"/>
</dbReference>
<dbReference type="EMBL" id="MT708548">
    <property type="protein sequence ID" value="QOV06196.1"/>
    <property type="molecule type" value="Genomic_DNA"/>
</dbReference>
<evidence type="ECO:0000259" key="1">
    <source>
        <dbReference type="Pfam" id="PF24192"/>
    </source>
</evidence>
<protein>
    <recommendedName>
        <fullName evidence="1">DUF7417 domain-containing protein</fullName>
    </recommendedName>
</protein>
<organism evidence="2 3">
    <name type="scientific">Streptomyces phage Salutena</name>
    <dbReference type="NCBI Taxonomy" id="2767576"/>
    <lineage>
        <taxon>Viruses</taxon>
        <taxon>Duplodnaviria</taxon>
        <taxon>Heunggongvirae</taxon>
        <taxon>Uroviricota</taxon>
        <taxon>Caudoviricetes</taxon>
        <taxon>Arquatrovirinae</taxon>
        <taxon>Salutenavirus</taxon>
        <taxon>Salutenavirus salutena</taxon>
    </lineage>
</organism>
<proteinExistence type="predicted"/>
<dbReference type="Pfam" id="PF24192">
    <property type="entry name" value="DUF7417"/>
    <property type="match status" value="1"/>
</dbReference>
<keyword evidence="3" id="KW-1185">Reference proteome</keyword>
<sequence>MGRMKDIAIDLISYEQGELDPAETLDLFGLLVKSGMAWTLQGSYGRTANELIHAGYLTRDGDVTEFAESMLAELEAA</sequence>
<gene>
    <name evidence="2" type="ORF">CPT_Salutena_066</name>
</gene>
<feature type="domain" description="DUF7417" evidence="1">
    <location>
        <begin position="1"/>
        <end position="74"/>
    </location>
</feature>
<evidence type="ECO:0000313" key="3">
    <source>
        <dbReference type="Proteomes" id="UP000594184"/>
    </source>
</evidence>
<accession>A0A7S6U336</accession>